<dbReference type="Proteomes" id="UP001229421">
    <property type="component" value="Unassembled WGS sequence"/>
</dbReference>
<accession>A0AAD8JZ70</accession>
<keyword evidence="4" id="KW-1185">Reference proteome</keyword>
<reference evidence="3" key="1">
    <citation type="journal article" date="2023" name="bioRxiv">
        <title>Improved chromosome-level genome assembly for marigold (Tagetes erecta).</title>
        <authorList>
            <person name="Jiang F."/>
            <person name="Yuan L."/>
            <person name="Wang S."/>
            <person name="Wang H."/>
            <person name="Xu D."/>
            <person name="Wang A."/>
            <person name="Fan W."/>
        </authorList>
    </citation>
    <scope>NUCLEOTIDE SEQUENCE</scope>
    <source>
        <strain evidence="3">WSJ</strain>
        <tissue evidence="3">Leaf</tissue>
    </source>
</reference>
<dbReference type="PROSITE" id="PS50891">
    <property type="entry name" value="LOB"/>
    <property type="match status" value="1"/>
</dbReference>
<organism evidence="3 4">
    <name type="scientific">Tagetes erecta</name>
    <name type="common">African marigold</name>
    <dbReference type="NCBI Taxonomy" id="13708"/>
    <lineage>
        <taxon>Eukaryota</taxon>
        <taxon>Viridiplantae</taxon>
        <taxon>Streptophyta</taxon>
        <taxon>Embryophyta</taxon>
        <taxon>Tracheophyta</taxon>
        <taxon>Spermatophyta</taxon>
        <taxon>Magnoliopsida</taxon>
        <taxon>eudicotyledons</taxon>
        <taxon>Gunneridae</taxon>
        <taxon>Pentapetalae</taxon>
        <taxon>asterids</taxon>
        <taxon>campanulids</taxon>
        <taxon>Asterales</taxon>
        <taxon>Asteraceae</taxon>
        <taxon>Asteroideae</taxon>
        <taxon>Heliantheae alliance</taxon>
        <taxon>Tageteae</taxon>
        <taxon>Tagetes</taxon>
    </lineage>
</organism>
<gene>
    <name evidence="3" type="ORF">QVD17_33129</name>
</gene>
<dbReference type="PANTHER" id="PTHR31301">
    <property type="entry name" value="LOB DOMAIN-CONTAINING PROTEIN 4-RELATED"/>
    <property type="match status" value="1"/>
</dbReference>
<dbReference type="Pfam" id="PF03195">
    <property type="entry name" value="LOB"/>
    <property type="match status" value="1"/>
</dbReference>
<name>A0AAD8JZ70_TARER</name>
<sequence>MQKNHNGTNNPATRVLTTAPHFSSPPPATGVPACASCRHQRKKCTEKCVLAPFFPADKTQDFQAVHKVFGVSNVTKLVKDLSREDGKKAVDSLIWEANCRLKDPVLGPLGEFQRVSEELGAYKTQYQQANIHHHLRQVPIAPNGVLYGGKSVQQRLIGSWNGDNNVINNGSMLDYIHGNGIVGGGIDNSRMFNYGSLQNIEKLKQEREQQQGSLIHPQQQMMNDFSSFY</sequence>
<dbReference type="InterPro" id="IPR004883">
    <property type="entry name" value="LOB"/>
</dbReference>
<dbReference type="AlphaFoldDB" id="A0AAD8JZ70"/>
<comment type="caution">
    <text evidence="3">The sequence shown here is derived from an EMBL/GenBank/DDBJ whole genome shotgun (WGS) entry which is preliminary data.</text>
</comment>
<comment type="similarity">
    <text evidence="1">Belongs to the LOB domain-containing protein family.</text>
</comment>
<feature type="domain" description="LOB" evidence="2">
    <location>
        <begin position="32"/>
        <end position="133"/>
    </location>
</feature>
<evidence type="ECO:0000256" key="1">
    <source>
        <dbReference type="ARBA" id="ARBA00005474"/>
    </source>
</evidence>
<evidence type="ECO:0000313" key="3">
    <source>
        <dbReference type="EMBL" id="KAK1412131.1"/>
    </source>
</evidence>
<protein>
    <recommendedName>
        <fullName evidence="2">LOB domain-containing protein</fullName>
    </recommendedName>
</protein>
<proteinExistence type="inferred from homology"/>
<dbReference type="PANTHER" id="PTHR31301:SF19">
    <property type="entry name" value="LOB DOMAIN-CONTAINING PROTEIN 2"/>
    <property type="match status" value="1"/>
</dbReference>
<evidence type="ECO:0000259" key="2">
    <source>
        <dbReference type="PROSITE" id="PS50891"/>
    </source>
</evidence>
<dbReference type="EMBL" id="JAUHHV010000009">
    <property type="protein sequence ID" value="KAK1412131.1"/>
    <property type="molecule type" value="Genomic_DNA"/>
</dbReference>
<evidence type="ECO:0000313" key="4">
    <source>
        <dbReference type="Proteomes" id="UP001229421"/>
    </source>
</evidence>